<evidence type="ECO:0000256" key="7">
    <source>
        <dbReference type="ARBA" id="ARBA00023170"/>
    </source>
</evidence>
<evidence type="ECO:0000256" key="5">
    <source>
        <dbReference type="ARBA" id="ARBA00022989"/>
    </source>
</evidence>
<comment type="subcellular location">
    <subcellularLocation>
        <location evidence="1">Membrane</location>
        <topology evidence="1">Multi-pass membrane protein</topology>
    </subcellularLocation>
</comment>
<evidence type="ECO:0000313" key="11">
    <source>
        <dbReference type="Proteomes" id="UP001162164"/>
    </source>
</evidence>
<evidence type="ECO:0000256" key="1">
    <source>
        <dbReference type="ARBA" id="ARBA00004141"/>
    </source>
</evidence>
<evidence type="ECO:0000256" key="6">
    <source>
        <dbReference type="ARBA" id="ARBA00023136"/>
    </source>
</evidence>
<evidence type="ECO:0000256" key="8">
    <source>
        <dbReference type="ARBA" id="ARBA00023224"/>
    </source>
</evidence>
<evidence type="ECO:0000256" key="4">
    <source>
        <dbReference type="ARBA" id="ARBA00022725"/>
    </source>
</evidence>
<comment type="caution">
    <text evidence="10">The sequence shown here is derived from an EMBL/GenBank/DDBJ whole genome shotgun (WGS) entry which is preliminary data.</text>
</comment>
<keyword evidence="6 9" id="KW-0472">Membrane</keyword>
<sequence length="163" mass="19054">MLKNVEEDGLRIQEETNSDDYEECLLLAVNRLMEFLQSSTDAIILTQYFSITFEMAAFLIQLITFIRQLRPHLRYTQHPLHCLLPLCGVYVHPSFEINYTYLFQSTAVSDVIFNEVDWVEYPKIRKPLLLMMRRSQKKMSFRAAGIGDMSMETFTKVQNIIGS</sequence>
<evidence type="ECO:0000256" key="2">
    <source>
        <dbReference type="ARBA" id="ARBA00022606"/>
    </source>
</evidence>
<reference evidence="10" key="1">
    <citation type="journal article" date="2023" name="Insect Mol. Biol.">
        <title>Genome sequencing provides insights into the evolution of gene families encoding plant cell wall-degrading enzymes in longhorned beetles.</title>
        <authorList>
            <person name="Shin N.R."/>
            <person name="Okamura Y."/>
            <person name="Kirsch R."/>
            <person name="Pauchet Y."/>
        </authorList>
    </citation>
    <scope>NUCLEOTIDE SEQUENCE</scope>
    <source>
        <strain evidence="10">MMC_N1</strain>
    </source>
</reference>
<keyword evidence="11" id="KW-1185">Reference proteome</keyword>
<dbReference type="EMBL" id="JAPWTJ010000681">
    <property type="protein sequence ID" value="KAJ8976393.1"/>
    <property type="molecule type" value="Genomic_DNA"/>
</dbReference>
<organism evidence="10 11">
    <name type="scientific">Molorchus minor</name>
    <dbReference type="NCBI Taxonomy" id="1323400"/>
    <lineage>
        <taxon>Eukaryota</taxon>
        <taxon>Metazoa</taxon>
        <taxon>Ecdysozoa</taxon>
        <taxon>Arthropoda</taxon>
        <taxon>Hexapoda</taxon>
        <taxon>Insecta</taxon>
        <taxon>Pterygota</taxon>
        <taxon>Neoptera</taxon>
        <taxon>Endopterygota</taxon>
        <taxon>Coleoptera</taxon>
        <taxon>Polyphaga</taxon>
        <taxon>Cucujiformia</taxon>
        <taxon>Chrysomeloidea</taxon>
        <taxon>Cerambycidae</taxon>
        <taxon>Lamiinae</taxon>
        <taxon>Monochamini</taxon>
        <taxon>Molorchus</taxon>
    </lineage>
</organism>
<keyword evidence="3 9" id="KW-0812">Transmembrane</keyword>
<name>A0ABQ9JEK7_9CUCU</name>
<keyword evidence="5 9" id="KW-1133">Transmembrane helix</keyword>
<dbReference type="Pfam" id="PF02949">
    <property type="entry name" value="7tm_6"/>
    <property type="match status" value="1"/>
</dbReference>
<keyword evidence="2" id="KW-0716">Sensory transduction</keyword>
<gene>
    <name evidence="10" type="ORF">NQ317_003943</name>
</gene>
<keyword evidence="4" id="KW-0552">Olfaction</keyword>
<accession>A0ABQ9JEK7</accession>
<proteinExistence type="predicted"/>
<dbReference type="InterPro" id="IPR004117">
    <property type="entry name" value="7tm6_olfct_rcpt"/>
</dbReference>
<keyword evidence="8" id="KW-0807">Transducer</keyword>
<protein>
    <submittedName>
        <fullName evidence="10">Uncharacterized protein</fullName>
    </submittedName>
</protein>
<evidence type="ECO:0000256" key="9">
    <source>
        <dbReference type="SAM" id="Phobius"/>
    </source>
</evidence>
<keyword evidence="7" id="KW-0675">Receptor</keyword>
<evidence type="ECO:0000256" key="3">
    <source>
        <dbReference type="ARBA" id="ARBA00022692"/>
    </source>
</evidence>
<feature type="transmembrane region" description="Helical" evidence="9">
    <location>
        <begin position="42"/>
        <end position="66"/>
    </location>
</feature>
<evidence type="ECO:0000313" key="10">
    <source>
        <dbReference type="EMBL" id="KAJ8976393.1"/>
    </source>
</evidence>
<dbReference type="Proteomes" id="UP001162164">
    <property type="component" value="Unassembled WGS sequence"/>
</dbReference>